<keyword evidence="2" id="KW-1185">Reference proteome</keyword>
<name>A0A368GDR4_ANCCA</name>
<reference evidence="1 2" key="1">
    <citation type="submission" date="2014-10" db="EMBL/GenBank/DDBJ databases">
        <title>Draft genome of the hookworm Ancylostoma caninum.</title>
        <authorList>
            <person name="Mitreva M."/>
        </authorList>
    </citation>
    <scope>NUCLEOTIDE SEQUENCE [LARGE SCALE GENOMIC DNA]</scope>
    <source>
        <strain evidence="1 2">Baltimore</strain>
    </source>
</reference>
<dbReference type="Proteomes" id="UP000252519">
    <property type="component" value="Unassembled WGS sequence"/>
</dbReference>
<evidence type="ECO:0000313" key="2">
    <source>
        <dbReference type="Proteomes" id="UP000252519"/>
    </source>
</evidence>
<dbReference type="OrthoDB" id="5859283at2759"/>
<accession>A0A368GDR4</accession>
<sequence>MQISHSMDGLIMAVFNRRTRAHIFYPRKLLQLRLEGSHISSHARISNLSNAKSDNHDSKA</sequence>
<proteinExistence type="predicted"/>
<evidence type="ECO:0000313" key="1">
    <source>
        <dbReference type="EMBL" id="RCN42502.1"/>
    </source>
</evidence>
<dbReference type="AlphaFoldDB" id="A0A368GDR4"/>
<protein>
    <submittedName>
        <fullName evidence="1">Uncharacterized protein</fullName>
    </submittedName>
</protein>
<dbReference type="EMBL" id="JOJR01000191">
    <property type="protein sequence ID" value="RCN42502.1"/>
    <property type="molecule type" value="Genomic_DNA"/>
</dbReference>
<comment type="caution">
    <text evidence="1">The sequence shown here is derived from an EMBL/GenBank/DDBJ whole genome shotgun (WGS) entry which is preliminary data.</text>
</comment>
<gene>
    <name evidence="1" type="ORF">ANCCAN_11537</name>
</gene>
<organism evidence="1 2">
    <name type="scientific">Ancylostoma caninum</name>
    <name type="common">Dog hookworm</name>
    <dbReference type="NCBI Taxonomy" id="29170"/>
    <lineage>
        <taxon>Eukaryota</taxon>
        <taxon>Metazoa</taxon>
        <taxon>Ecdysozoa</taxon>
        <taxon>Nematoda</taxon>
        <taxon>Chromadorea</taxon>
        <taxon>Rhabditida</taxon>
        <taxon>Rhabditina</taxon>
        <taxon>Rhabditomorpha</taxon>
        <taxon>Strongyloidea</taxon>
        <taxon>Ancylostomatidae</taxon>
        <taxon>Ancylostomatinae</taxon>
        <taxon>Ancylostoma</taxon>
    </lineage>
</organism>